<dbReference type="GO" id="GO:0052855">
    <property type="term" value="F:ADP-dependent NAD(P)H-hydrate dehydratase activity"/>
    <property type="evidence" value="ECO:0007669"/>
    <property type="project" value="UniProtKB-EC"/>
</dbReference>
<keyword evidence="6" id="KW-0479">Metal-binding</keyword>
<comment type="catalytic activity">
    <reaction evidence="6">
        <text>(6R)-NADPHX = (6S)-NADPHX</text>
        <dbReference type="Rhea" id="RHEA:32227"/>
        <dbReference type="ChEBI" id="CHEBI:64076"/>
        <dbReference type="ChEBI" id="CHEBI:64077"/>
        <dbReference type="EC" id="5.1.99.6"/>
    </reaction>
</comment>
<comment type="function">
    <text evidence="6">Catalyzes the epimerization of the S- and R-forms of NAD(P)HX, a damaged form of NAD(P)H that is a result of enzymatic or heat-dependent hydration. This is a prerequisite for the S-specific NAD(P)H-hydrate dehydratase to allow the repair of both epimers of NAD(P)HX.</text>
</comment>
<dbReference type="PATRIC" id="fig|1439726.3.peg.3852"/>
<dbReference type="SUPFAM" id="SSF53613">
    <property type="entry name" value="Ribokinase-like"/>
    <property type="match status" value="1"/>
</dbReference>
<feature type="binding site" evidence="6">
    <location>
        <position position="165"/>
    </location>
    <ligand>
        <name>(6S)-NADPHX</name>
        <dbReference type="ChEBI" id="CHEBI:64076"/>
    </ligand>
</feature>
<evidence type="ECO:0000256" key="1">
    <source>
        <dbReference type="ARBA" id="ARBA00006001"/>
    </source>
</evidence>
<feature type="binding site" evidence="6">
    <location>
        <position position="168"/>
    </location>
    <ligand>
        <name>K(+)</name>
        <dbReference type="ChEBI" id="CHEBI:29103"/>
    </ligand>
</feature>
<dbReference type="InterPro" id="IPR000631">
    <property type="entry name" value="CARKD"/>
</dbReference>
<evidence type="ECO:0000259" key="8">
    <source>
        <dbReference type="PROSITE" id="PS51383"/>
    </source>
</evidence>
<comment type="function">
    <text evidence="3">Bifunctional enzyme that catalyzes the epimerization of the S- and R-forms of NAD(P)HX and the dehydration of the S-form of NAD(P)HX at the expense of ADP, which is converted to AMP. This allows the repair of both epimers of NAD(P)HX, a damaged form of NAD(P)H that is a result of enzymatic or heat-dependent hydration.</text>
</comment>
<keyword evidence="6" id="KW-0520">NAD</keyword>
<comment type="similarity">
    <text evidence="2">In the C-terminal section; belongs to the NnrD/CARKD family.</text>
</comment>
<dbReference type="SUPFAM" id="SSF64153">
    <property type="entry name" value="YjeF N-terminal domain-like"/>
    <property type="match status" value="1"/>
</dbReference>
<dbReference type="Gene3D" id="3.40.50.10260">
    <property type="entry name" value="YjeF N-terminal domain"/>
    <property type="match status" value="1"/>
</dbReference>
<comment type="catalytic activity">
    <reaction evidence="4">
        <text>(6S)-NADHX + ADP = AMP + phosphate + NADH + H(+)</text>
        <dbReference type="Rhea" id="RHEA:32223"/>
        <dbReference type="ChEBI" id="CHEBI:15378"/>
        <dbReference type="ChEBI" id="CHEBI:43474"/>
        <dbReference type="ChEBI" id="CHEBI:57945"/>
        <dbReference type="ChEBI" id="CHEBI:64074"/>
        <dbReference type="ChEBI" id="CHEBI:456215"/>
        <dbReference type="ChEBI" id="CHEBI:456216"/>
        <dbReference type="EC" id="4.2.1.136"/>
    </reaction>
</comment>
<keyword evidence="11" id="KW-1185">Reference proteome</keyword>
<dbReference type="EMBL" id="MCRJ01000114">
    <property type="protein sequence ID" value="ODN69030.1"/>
    <property type="molecule type" value="Genomic_DNA"/>
</dbReference>
<accession>A0A1E3GY91</accession>
<dbReference type="Proteomes" id="UP000094622">
    <property type="component" value="Unassembled WGS sequence"/>
</dbReference>
<name>A0A1E3GY91_9HYPH</name>
<evidence type="ECO:0000259" key="9">
    <source>
        <dbReference type="PROSITE" id="PS51385"/>
    </source>
</evidence>
<dbReference type="GO" id="GO:0052856">
    <property type="term" value="F:NAD(P)HX epimerase activity"/>
    <property type="evidence" value="ECO:0007669"/>
    <property type="project" value="UniProtKB-UniRule"/>
</dbReference>
<feature type="domain" description="YjeF N-terminal" evidence="9">
    <location>
        <begin position="21"/>
        <end position="222"/>
    </location>
</feature>
<evidence type="ECO:0000256" key="2">
    <source>
        <dbReference type="ARBA" id="ARBA00009524"/>
    </source>
</evidence>
<comment type="similarity">
    <text evidence="6">Belongs to the NnrE/AIBP family.</text>
</comment>
<evidence type="ECO:0000313" key="10">
    <source>
        <dbReference type="EMBL" id="ODN69030.1"/>
    </source>
</evidence>
<dbReference type="HAMAP" id="MF_01966">
    <property type="entry name" value="NADHX_epimerase"/>
    <property type="match status" value="1"/>
</dbReference>
<gene>
    <name evidence="10" type="primary">nnr_1</name>
    <name evidence="6" type="synonym">nnrE</name>
    <name evidence="10" type="ORF">A6302_03654</name>
</gene>
<evidence type="ECO:0000256" key="7">
    <source>
        <dbReference type="SAM" id="MobiDB-lite"/>
    </source>
</evidence>
<evidence type="ECO:0000256" key="5">
    <source>
        <dbReference type="ARBA" id="ARBA00049209"/>
    </source>
</evidence>
<reference evidence="10 11" key="1">
    <citation type="submission" date="2016-07" db="EMBL/GenBank/DDBJ databases">
        <title>Draft Genome Sequence of Methylobrevis pamukkalensis PK2.</title>
        <authorList>
            <person name="Vasilenko O.V."/>
            <person name="Doronina N.V."/>
            <person name="Shmareva M.N."/>
            <person name="Tarlachkov S.V."/>
            <person name="Mustakhimov I."/>
            <person name="Trotsenko Y.A."/>
        </authorList>
    </citation>
    <scope>NUCLEOTIDE SEQUENCE [LARGE SCALE GENOMIC DNA]</scope>
    <source>
        <strain evidence="10 11">PK2</strain>
    </source>
</reference>
<keyword evidence="6" id="KW-0521">NADP</keyword>
<proteinExistence type="inferred from homology"/>
<dbReference type="AlphaFoldDB" id="A0A1E3GY91"/>
<dbReference type="GO" id="GO:0046872">
    <property type="term" value="F:metal ion binding"/>
    <property type="evidence" value="ECO:0007669"/>
    <property type="project" value="UniProtKB-KW"/>
</dbReference>
<dbReference type="InterPro" id="IPR004443">
    <property type="entry name" value="YjeF_N_dom"/>
</dbReference>
<evidence type="ECO:0000313" key="11">
    <source>
        <dbReference type="Proteomes" id="UP000094622"/>
    </source>
</evidence>
<comment type="catalytic activity">
    <reaction evidence="6">
        <text>(6R)-NADHX = (6S)-NADHX</text>
        <dbReference type="Rhea" id="RHEA:32215"/>
        <dbReference type="ChEBI" id="CHEBI:64074"/>
        <dbReference type="ChEBI" id="CHEBI:64075"/>
        <dbReference type="EC" id="5.1.99.6"/>
    </reaction>
</comment>
<dbReference type="Pfam" id="PF03853">
    <property type="entry name" value="YjeF_N"/>
    <property type="match status" value="1"/>
</dbReference>
<dbReference type="PROSITE" id="PS51385">
    <property type="entry name" value="YJEF_N"/>
    <property type="match status" value="1"/>
</dbReference>
<keyword evidence="6" id="KW-0630">Potassium</keyword>
<keyword evidence="6" id="KW-0413">Isomerase</keyword>
<keyword evidence="6" id="KW-0547">Nucleotide-binding</keyword>
<comment type="cofactor">
    <cofactor evidence="6">
        <name>K(+)</name>
        <dbReference type="ChEBI" id="CHEBI:29103"/>
    </cofactor>
    <text evidence="6">Binds 1 potassium ion per subunit.</text>
</comment>
<dbReference type="InterPro" id="IPR036652">
    <property type="entry name" value="YjeF_N_dom_sf"/>
</dbReference>
<comment type="caution">
    <text evidence="6">Lacks conserved residue(s) required for the propagation of feature annotation.</text>
</comment>
<dbReference type="EC" id="5.1.99.6" evidence="6"/>
<feature type="domain" description="YjeF C-terminal" evidence="8">
    <location>
        <begin position="232"/>
        <end position="357"/>
    </location>
</feature>
<comment type="similarity">
    <text evidence="1">In the N-terminal section; belongs to the NnrE/AIBP family.</text>
</comment>
<evidence type="ECO:0000256" key="3">
    <source>
        <dbReference type="ARBA" id="ARBA00025153"/>
    </source>
</evidence>
<dbReference type="NCBIfam" id="TIGR00197">
    <property type="entry name" value="yjeF_nterm"/>
    <property type="match status" value="1"/>
</dbReference>
<organism evidence="10 11">
    <name type="scientific">Methylobrevis pamukkalensis</name>
    <dbReference type="NCBI Taxonomy" id="1439726"/>
    <lineage>
        <taxon>Bacteria</taxon>
        <taxon>Pseudomonadati</taxon>
        <taxon>Pseudomonadota</taxon>
        <taxon>Alphaproteobacteria</taxon>
        <taxon>Hyphomicrobiales</taxon>
        <taxon>Pleomorphomonadaceae</taxon>
        <taxon>Methylobrevis</taxon>
    </lineage>
</organism>
<protein>
    <recommendedName>
        <fullName evidence="6">NAD(P)H-hydrate epimerase</fullName>
        <ecNumber evidence="6">5.1.99.6</ecNumber>
    </recommendedName>
    <alternativeName>
        <fullName evidence="6">NAD(P)HX epimerase</fullName>
    </alternativeName>
</protein>
<feature type="binding site" evidence="6">
    <location>
        <position position="129"/>
    </location>
    <ligand>
        <name>K(+)</name>
        <dbReference type="ChEBI" id="CHEBI:29103"/>
    </ligand>
</feature>
<dbReference type="Pfam" id="PF01256">
    <property type="entry name" value="Carb_kinase"/>
    <property type="match status" value="1"/>
</dbReference>
<feature type="binding site" evidence="6">
    <location>
        <begin position="133"/>
        <end position="139"/>
    </location>
    <ligand>
        <name>(6S)-NADPHX</name>
        <dbReference type="ChEBI" id="CHEBI:64076"/>
    </ligand>
</feature>
<sequence>MTASWPQDEASRHLLLTPAEMGEAERATIAAGMPGIRLMENAGYAVADDIVVRHRHGTRVVVVCGPGNNGGDGFVAAKVLAMRGLVVRLLLLGDPDKLTGDAALAARSWRGAVEAPGEAAFRDADVVVDALFGAGLSRDLDGEAARLVGWINAAGARGASVIAVDLPSGVDGRTGRVLGCAVKATRSVTFFRRKPGHLLLPGRTLCGRVVVADIGIAPGVLTKIAPAVAANHPDLWREKWPVRRPDDHKYARGAALVACGGIEATGAARLAAAACLRTGAGVVTLAAPSEALALAGAQFAALIVRRADDAEAFARLAAEPRLRAIVVGPAWVSARGHGRGLRPRWPPRPVSSSTPTP</sequence>
<evidence type="ECO:0000256" key="4">
    <source>
        <dbReference type="ARBA" id="ARBA00048238"/>
    </source>
</evidence>
<dbReference type="InterPro" id="IPR029056">
    <property type="entry name" value="Ribokinase-like"/>
</dbReference>
<feature type="region of interest" description="Disordered" evidence="7">
    <location>
        <begin position="334"/>
        <end position="357"/>
    </location>
</feature>
<feature type="binding site" evidence="6">
    <location>
        <position position="69"/>
    </location>
    <ligand>
        <name>K(+)</name>
        <dbReference type="ChEBI" id="CHEBI:29103"/>
    </ligand>
</feature>
<evidence type="ECO:0000256" key="6">
    <source>
        <dbReference type="HAMAP-Rule" id="MF_01966"/>
    </source>
</evidence>
<dbReference type="PROSITE" id="PS51383">
    <property type="entry name" value="YJEF_C_3"/>
    <property type="match status" value="1"/>
</dbReference>
<dbReference type="Gene3D" id="3.40.1190.20">
    <property type="match status" value="1"/>
</dbReference>
<comment type="caution">
    <text evidence="10">The sequence shown here is derived from an EMBL/GenBank/DDBJ whole genome shotgun (WGS) entry which is preliminary data.</text>
</comment>
<comment type="catalytic activity">
    <reaction evidence="5">
        <text>(6S)-NADPHX + ADP = AMP + phosphate + NADPH + H(+)</text>
        <dbReference type="Rhea" id="RHEA:32235"/>
        <dbReference type="ChEBI" id="CHEBI:15378"/>
        <dbReference type="ChEBI" id="CHEBI:43474"/>
        <dbReference type="ChEBI" id="CHEBI:57783"/>
        <dbReference type="ChEBI" id="CHEBI:64076"/>
        <dbReference type="ChEBI" id="CHEBI:456215"/>
        <dbReference type="ChEBI" id="CHEBI:456216"/>
        <dbReference type="EC" id="4.2.1.136"/>
    </reaction>
</comment>
<feature type="binding site" evidence="6">
    <location>
        <begin position="68"/>
        <end position="72"/>
    </location>
    <ligand>
        <name>(6S)-NADPHX</name>
        <dbReference type="ChEBI" id="CHEBI:64076"/>
    </ligand>
</feature>
<dbReference type="GO" id="GO:0000166">
    <property type="term" value="F:nucleotide binding"/>
    <property type="evidence" value="ECO:0007669"/>
    <property type="project" value="UniProtKB-KW"/>
</dbReference>